<dbReference type="RefSeq" id="WP_186954314.1">
    <property type="nucleotide sequence ID" value="NZ_JACOFX010000007.1"/>
</dbReference>
<dbReference type="InterPro" id="IPR010559">
    <property type="entry name" value="Sig_transdc_His_kin_internal"/>
</dbReference>
<keyword evidence="3" id="KW-0418">Kinase</keyword>
<feature type="transmembrane region" description="Helical" evidence="1">
    <location>
        <begin position="139"/>
        <end position="158"/>
    </location>
</feature>
<evidence type="ECO:0000313" key="4">
    <source>
        <dbReference type="Proteomes" id="UP000646911"/>
    </source>
</evidence>
<name>A0ABR6ZC33_9BURK</name>
<dbReference type="EMBL" id="JACOFX010000007">
    <property type="protein sequence ID" value="MBC3908762.1"/>
    <property type="molecule type" value="Genomic_DNA"/>
</dbReference>
<feature type="transmembrane region" description="Helical" evidence="1">
    <location>
        <begin position="34"/>
        <end position="64"/>
    </location>
</feature>
<dbReference type="PANTHER" id="PTHR34220:SF9">
    <property type="entry name" value="SIGNAL TRANSDUCTION HISTIDINE KINASE INTERNAL REGION DOMAIN-CONTAINING PROTEIN"/>
    <property type="match status" value="1"/>
</dbReference>
<protein>
    <submittedName>
        <fullName evidence="3">Histidine kinase</fullName>
    </submittedName>
</protein>
<dbReference type="InterPro" id="IPR003594">
    <property type="entry name" value="HATPase_dom"/>
</dbReference>
<gene>
    <name evidence="3" type="ORF">H8L47_14470</name>
</gene>
<evidence type="ECO:0000313" key="3">
    <source>
        <dbReference type="EMBL" id="MBC3908762.1"/>
    </source>
</evidence>
<dbReference type="PANTHER" id="PTHR34220">
    <property type="entry name" value="SENSOR HISTIDINE KINASE YPDA"/>
    <property type="match status" value="1"/>
</dbReference>
<sequence>MNLALLNTLATTGKRVLWTRPSEKNSHSISDGDAASAVLSMLGFSASQFLLSTCMIAGVILLALRWQAHAWLGLFGLLVFPLCMTTWALLLSLRLFSKCRNWLWIWCCLSSLAALTAWLAISAYHWWVAKHELHGLNTLQAFASALMFSGGLLGLPLWRVQTQSRDLQIANLKQLALAAELKALQAQVEPHFLYNTLANSRYLARYDPEKAVQMLDHLIAYLQSALPDLRSPMSTVGREFELAEHYLALMAIRFGERLRFQMKFSPSLNEASLPPMMLMSLVENAVQHGVECQPGQVEIMLQAREQAGRLYISVSDDGAGLEQKVLGSGLGLRNLRERLHALYSDQASFELRMEGNKLTVAELNLPLNLQSDVKHEKSR</sequence>
<proteinExistence type="predicted"/>
<dbReference type="Pfam" id="PF02518">
    <property type="entry name" value="HATPase_c"/>
    <property type="match status" value="1"/>
</dbReference>
<reference evidence="3 4" key="1">
    <citation type="submission" date="2020-08" db="EMBL/GenBank/DDBJ databases">
        <title>Novel species isolated from subtropical streams in China.</title>
        <authorList>
            <person name="Lu H."/>
        </authorList>
    </citation>
    <scope>NUCLEOTIDE SEQUENCE [LARGE SCALE GENOMIC DNA]</scope>
    <source>
        <strain evidence="3 4">NL8W</strain>
    </source>
</reference>
<dbReference type="InterPro" id="IPR050640">
    <property type="entry name" value="Bact_2-comp_sensor_kinase"/>
</dbReference>
<keyword evidence="3" id="KW-0808">Transferase</keyword>
<comment type="caution">
    <text evidence="3">The sequence shown here is derived from an EMBL/GenBank/DDBJ whole genome shotgun (WGS) entry which is preliminary data.</text>
</comment>
<feature type="domain" description="Histidine kinase" evidence="2">
    <location>
        <begin position="277"/>
        <end position="369"/>
    </location>
</feature>
<keyword evidence="1" id="KW-0812">Transmembrane</keyword>
<feature type="transmembrane region" description="Helical" evidence="1">
    <location>
        <begin position="70"/>
        <end position="91"/>
    </location>
</feature>
<dbReference type="Pfam" id="PF06580">
    <property type="entry name" value="His_kinase"/>
    <property type="match status" value="1"/>
</dbReference>
<dbReference type="Proteomes" id="UP000646911">
    <property type="component" value="Unassembled WGS sequence"/>
</dbReference>
<dbReference type="PROSITE" id="PS50109">
    <property type="entry name" value="HIS_KIN"/>
    <property type="match status" value="1"/>
</dbReference>
<keyword evidence="1" id="KW-1133">Transmembrane helix</keyword>
<keyword evidence="1" id="KW-0472">Membrane</keyword>
<dbReference type="InterPro" id="IPR036890">
    <property type="entry name" value="HATPase_C_sf"/>
</dbReference>
<dbReference type="Gene3D" id="3.30.565.10">
    <property type="entry name" value="Histidine kinase-like ATPase, C-terminal domain"/>
    <property type="match status" value="1"/>
</dbReference>
<feature type="transmembrane region" description="Helical" evidence="1">
    <location>
        <begin position="103"/>
        <end position="127"/>
    </location>
</feature>
<evidence type="ECO:0000259" key="2">
    <source>
        <dbReference type="PROSITE" id="PS50109"/>
    </source>
</evidence>
<accession>A0ABR6ZC33</accession>
<dbReference type="GO" id="GO:0016301">
    <property type="term" value="F:kinase activity"/>
    <property type="evidence" value="ECO:0007669"/>
    <property type="project" value="UniProtKB-KW"/>
</dbReference>
<organism evidence="3 4">
    <name type="scientific">Undibacterium umbellatum</name>
    <dbReference type="NCBI Taxonomy" id="2762300"/>
    <lineage>
        <taxon>Bacteria</taxon>
        <taxon>Pseudomonadati</taxon>
        <taxon>Pseudomonadota</taxon>
        <taxon>Betaproteobacteria</taxon>
        <taxon>Burkholderiales</taxon>
        <taxon>Oxalobacteraceae</taxon>
        <taxon>Undibacterium</taxon>
    </lineage>
</organism>
<dbReference type="InterPro" id="IPR005467">
    <property type="entry name" value="His_kinase_dom"/>
</dbReference>
<evidence type="ECO:0000256" key="1">
    <source>
        <dbReference type="SAM" id="Phobius"/>
    </source>
</evidence>
<keyword evidence="4" id="KW-1185">Reference proteome</keyword>
<dbReference type="SUPFAM" id="SSF55874">
    <property type="entry name" value="ATPase domain of HSP90 chaperone/DNA topoisomerase II/histidine kinase"/>
    <property type="match status" value="1"/>
</dbReference>